<evidence type="ECO:0000259" key="2">
    <source>
        <dbReference type="Pfam" id="PF07885"/>
    </source>
</evidence>
<dbReference type="EMBL" id="FQWL01000005">
    <property type="protein sequence ID" value="SHG89913.1"/>
    <property type="molecule type" value="Genomic_DNA"/>
</dbReference>
<keyword evidence="1" id="KW-0472">Membrane</keyword>
<sequence>MKRIRKAYRYHLKLQRFLFRGKNNSTWLLLSLVLLLLLPIPVYLLPHLRALIFQVVLSFVVFTGIQLISNSIRHFLVGFTIGIVAIIFIWLGAESGLLPVVKFLRAFFTSAFLTFLSYRLFNIIWNSPKITLNIISAAVSGYFLIGLFGGQLFQFINLLVPNSYNLNQGSDLYQLTYFSFTTLTSLGFGDVLPLTAPAQSMALLIGITGQLYLTILVAMLVGKYLIQDPSNS</sequence>
<accession>A0A1M5NLV5</accession>
<dbReference type="InterPro" id="IPR013099">
    <property type="entry name" value="K_chnl_dom"/>
</dbReference>
<feature type="transmembrane region" description="Helical" evidence="1">
    <location>
        <begin position="130"/>
        <end position="156"/>
    </location>
</feature>
<evidence type="ECO:0000313" key="3">
    <source>
        <dbReference type="EMBL" id="SHG89913.1"/>
    </source>
</evidence>
<feature type="transmembrane region" description="Helical" evidence="1">
    <location>
        <begin position="51"/>
        <end position="68"/>
    </location>
</feature>
<feature type="transmembrane region" description="Helical" evidence="1">
    <location>
        <begin position="75"/>
        <end position="93"/>
    </location>
</feature>
<feature type="transmembrane region" description="Helical" evidence="1">
    <location>
        <begin position="203"/>
        <end position="226"/>
    </location>
</feature>
<name>A0A1M5NLV5_9FLAO</name>
<dbReference type="SUPFAM" id="SSF81324">
    <property type="entry name" value="Voltage-gated potassium channels"/>
    <property type="match status" value="1"/>
</dbReference>
<evidence type="ECO:0000313" key="4">
    <source>
        <dbReference type="Proteomes" id="UP000184532"/>
    </source>
</evidence>
<dbReference type="Gene3D" id="1.10.287.70">
    <property type="match status" value="1"/>
</dbReference>
<dbReference type="STRING" id="570519.SAMN04488116_2845"/>
<organism evidence="3 4">
    <name type="scientific">Flagellimonas flava</name>
    <dbReference type="NCBI Taxonomy" id="570519"/>
    <lineage>
        <taxon>Bacteria</taxon>
        <taxon>Pseudomonadati</taxon>
        <taxon>Bacteroidota</taxon>
        <taxon>Flavobacteriia</taxon>
        <taxon>Flavobacteriales</taxon>
        <taxon>Flavobacteriaceae</taxon>
        <taxon>Flagellimonas</taxon>
    </lineage>
</organism>
<reference evidence="4" key="1">
    <citation type="submission" date="2016-11" db="EMBL/GenBank/DDBJ databases">
        <authorList>
            <person name="Varghese N."/>
            <person name="Submissions S."/>
        </authorList>
    </citation>
    <scope>NUCLEOTIDE SEQUENCE [LARGE SCALE GENOMIC DNA]</scope>
    <source>
        <strain evidence="4">DSM 22638</strain>
    </source>
</reference>
<feature type="transmembrane region" description="Helical" evidence="1">
    <location>
        <begin position="26"/>
        <end position="45"/>
    </location>
</feature>
<keyword evidence="1" id="KW-1133">Transmembrane helix</keyword>
<feature type="domain" description="Potassium channel" evidence="2">
    <location>
        <begin position="164"/>
        <end position="221"/>
    </location>
</feature>
<keyword evidence="4" id="KW-1185">Reference proteome</keyword>
<dbReference type="Proteomes" id="UP000184532">
    <property type="component" value="Unassembled WGS sequence"/>
</dbReference>
<dbReference type="Pfam" id="PF07885">
    <property type="entry name" value="Ion_trans_2"/>
    <property type="match status" value="1"/>
</dbReference>
<evidence type="ECO:0000256" key="1">
    <source>
        <dbReference type="SAM" id="Phobius"/>
    </source>
</evidence>
<feature type="transmembrane region" description="Helical" evidence="1">
    <location>
        <begin position="99"/>
        <end position="118"/>
    </location>
</feature>
<keyword evidence="1" id="KW-0812">Transmembrane</keyword>
<dbReference type="RefSeq" id="WP_165614907.1">
    <property type="nucleotide sequence ID" value="NZ_FQWL01000005.1"/>
</dbReference>
<proteinExistence type="predicted"/>
<gene>
    <name evidence="3" type="ORF">SAMN04488116_2845</name>
</gene>
<protein>
    <submittedName>
        <fullName evidence="3">Ion channel</fullName>
    </submittedName>
</protein>
<dbReference type="AlphaFoldDB" id="A0A1M5NLV5"/>
<feature type="transmembrane region" description="Helical" evidence="1">
    <location>
        <begin position="176"/>
        <end position="196"/>
    </location>
</feature>